<dbReference type="WBParaSite" id="PDA_v2.g27721.t1">
    <property type="protein sequence ID" value="PDA_v2.g27721.t1"/>
    <property type="gene ID" value="PDA_v2.g27721"/>
</dbReference>
<dbReference type="Gene3D" id="3.10.350.10">
    <property type="entry name" value="LysM domain"/>
    <property type="match status" value="1"/>
</dbReference>
<dbReference type="InterPro" id="IPR039344">
    <property type="entry name" value="MBLAC1"/>
</dbReference>
<dbReference type="AlphaFoldDB" id="A0A914Q870"/>
<dbReference type="PANTHER" id="PTHR23200">
    <property type="entry name" value="METALLO-BETA-LACTAMASE DOMAIN-CONTAINING PROTEIN 1"/>
    <property type="match status" value="1"/>
</dbReference>
<evidence type="ECO:0000313" key="2">
    <source>
        <dbReference type="WBParaSite" id="PDA_v2.g27721.t1"/>
    </source>
</evidence>
<proteinExistence type="predicted"/>
<evidence type="ECO:0000313" key="1">
    <source>
        <dbReference type="Proteomes" id="UP000887578"/>
    </source>
</evidence>
<dbReference type="PANTHER" id="PTHR23200:SF48">
    <property type="entry name" value="METALLO-BETA-LACTAMASE DOMAIN-CONTAINING PROTEIN 1"/>
    <property type="match status" value="1"/>
</dbReference>
<dbReference type="SUPFAM" id="SSF56281">
    <property type="entry name" value="Metallo-hydrolase/oxidoreductase"/>
    <property type="match status" value="1"/>
</dbReference>
<dbReference type="InterPro" id="IPR036779">
    <property type="entry name" value="LysM_dom_sf"/>
</dbReference>
<sequence length="191" mass="20805">MDHTGHADTFTNAEIYHGNHLFKGFSLTYIGTYEFGGYNITQNVKIVPTPGHTATCISALINNAETGGSSSQKPQQLGLVAITGDLFFKEEDLKDDTIWKSSSTDITKQGESRTAILCDVDYIIPGHGPMFKVPATEKAKCPKPANCITVNYGDTFFDLCINKLHSTMQSCIAHSNIPNPDLIYPGQQVCA</sequence>
<organism evidence="1 2">
    <name type="scientific">Panagrolaimus davidi</name>
    <dbReference type="NCBI Taxonomy" id="227884"/>
    <lineage>
        <taxon>Eukaryota</taxon>
        <taxon>Metazoa</taxon>
        <taxon>Ecdysozoa</taxon>
        <taxon>Nematoda</taxon>
        <taxon>Chromadorea</taxon>
        <taxon>Rhabditida</taxon>
        <taxon>Tylenchina</taxon>
        <taxon>Panagrolaimomorpha</taxon>
        <taxon>Panagrolaimoidea</taxon>
        <taxon>Panagrolaimidae</taxon>
        <taxon>Panagrolaimus</taxon>
    </lineage>
</organism>
<dbReference type="Gene3D" id="3.60.15.10">
    <property type="entry name" value="Ribonuclease Z/Hydroxyacylglutathione hydrolase-like"/>
    <property type="match status" value="1"/>
</dbReference>
<dbReference type="Proteomes" id="UP000887578">
    <property type="component" value="Unplaced"/>
</dbReference>
<accession>A0A914Q870</accession>
<name>A0A914Q870_9BILA</name>
<protein>
    <submittedName>
        <fullName evidence="2">Metallo-beta-lactamase domain-containing protein</fullName>
    </submittedName>
</protein>
<keyword evidence="1" id="KW-1185">Reference proteome</keyword>
<reference evidence="2" key="1">
    <citation type="submission" date="2022-11" db="UniProtKB">
        <authorList>
            <consortium name="WormBaseParasite"/>
        </authorList>
    </citation>
    <scope>IDENTIFICATION</scope>
</reference>
<dbReference type="InterPro" id="IPR036866">
    <property type="entry name" value="RibonucZ/Hydroxyglut_hydro"/>
</dbReference>